<dbReference type="GO" id="GO:0004190">
    <property type="term" value="F:aspartic-type endopeptidase activity"/>
    <property type="evidence" value="ECO:0007669"/>
    <property type="project" value="InterPro"/>
</dbReference>
<dbReference type="PANTHER" id="PTHR37984:SF5">
    <property type="entry name" value="PROTEIN NYNRIN-LIKE"/>
    <property type="match status" value="1"/>
</dbReference>
<dbReference type="FunFam" id="3.30.70.270:FF:000020">
    <property type="entry name" value="Transposon Tf2-6 polyprotein-like Protein"/>
    <property type="match status" value="1"/>
</dbReference>
<dbReference type="Pfam" id="PF13975">
    <property type="entry name" value="gag-asp_proteas"/>
    <property type="match status" value="1"/>
</dbReference>
<dbReference type="Gene3D" id="2.40.70.10">
    <property type="entry name" value="Acid Proteases"/>
    <property type="match status" value="1"/>
</dbReference>
<protein>
    <recommendedName>
        <fullName evidence="1">RNA-directed DNA polymerase</fullName>
        <ecNumber evidence="1">2.7.7.49</ecNumber>
    </recommendedName>
</protein>
<evidence type="ECO:0000256" key="3">
    <source>
        <dbReference type="ARBA" id="ARBA00022695"/>
    </source>
</evidence>
<feature type="domain" description="Peptidase A2" evidence="8">
    <location>
        <begin position="303"/>
        <end position="378"/>
    </location>
</feature>
<dbReference type="InterPro" id="IPR050951">
    <property type="entry name" value="Retrovirus_Pol_polyprotein"/>
</dbReference>
<keyword evidence="2" id="KW-0808">Transferase</keyword>
<dbReference type="SUPFAM" id="SSF56672">
    <property type="entry name" value="DNA/RNA polymerases"/>
    <property type="match status" value="1"/>
</dbReference>
<dbReference type="Proteomes" id="UP000887578">
    <property type="component" value="Unplaced"/>
</dbReference>
<dbReference type="Gene3D" id="3.10.10.10">
    <property type="entry name" value="HIV Type 1 Reverse Transcriptase, subunit A, domain 1"/>
    <property type="match status" value="1"/>
</dbReference>
<name>A0A914Q5S4_9BILA</name>
<evidence type="ECO:0000313" key="10">
    <source>
        <dbReference type="Proteomes" id="UP000887578"/>
    </source>
</evidence>
<proteinExistence type="predicted"/>
<dbReference type="InterPro" id="IPR000477">
    <property type="entry name" value="RT_dom"/>
</dbReference>
<keyword evidence="4" id="KW-0540">Nuclease</keyword>
<accession>A0A914Q5S4</accession>
<evidence type="ECO:0000313" key="11">
    <source>
        <dbReference type="WBParaSite" id="PDA_v2.g26784.t1"/>
    </source>
</evidence>
<evidence type="ECO:0000259" key="9">
    <source>
        <dbReference type="PROSITE" id="PS50878"/>
    </source>
</evidence>
<dbReference type="Pfam" id="PF17919">
    <property type="entry name" value="RT_RNaseH_2"/>
    <property type="match status" value="1"/>
</dbReference>
<dbReference type="Pfam" id="PF00078">
    <property type="entry name" value="RVT_1"/>
    <property type="match status" value="1"/>
</dbReference>
<dbReference type="AlphaFoldDB" id="A0A914Q5S4"/>
<dbReference type="GO" id="GO:0004519">
    <property type="term" value="F:endonuclease activity"/>
    <property type="evidence" value="ECO:0007669"/>
    <property type="project" value="UniProtKB-KW"/>
</dbReference>
<evidence type="ECO:0000256" key="7">
    <source>
        <dbReference type="ARBA" id="ARBA00023268"/>
    </source>
</evidence>
<evidence type="ECO:0000256" key="6">
    <source>
        <dbReference type="ARBA" id="ARBA00022801"/>
    </source>
</evidence>
<dbReference type="InterPro" id="IPR041577">
    <property type="entry name" value="RT_RNaseH_2"/>
</dbReference>
<dbReference type="InterPro" id="IPR043502">
    <property type="entry name" value="DNA/RNA_pol_sf"/>
</dbReference>
<dbReference type="InterPro" id="IPR043128">
    <property type="entry name" value="Rev_trsase/Diguanyl_cyclase"/>
</dbReference>
<feature type="domain" description="Reverse transcriptase" evidence="9">
    <location>
        <begin position="460"/>
        <end position="638"/>
    </location>
</feature>
<evidence type="ECO:0000256" key="2">
    <source>
        <dbReference type="ARBA" id="ARBA00022679"/>
    </source>
</evidence>
<dbReference type="GO" id="GO:0006508">
    <property type="term" value="P:proteolysis"/>
    <property type="evidence" value="ECO:0007669"/>
    <property type="project" value="InterPro"/>
</dbReference>
<sequence length="780" mass="88564">MAEATTIWPPQAYNGKVRFDVWETQLKMYMTAKSITDEKQKSLALLQHIGIDMLEKIIDWSYPTAPETMNYTDLVKVVKSHCSSAPNLFAMRVRLFNEKQKPGQSVQDYFTHMSQLLGQCAMNGMTPQQYGLLAILRGLESDDLREYLMSPSNAFTDIETARVSAVSFDQNRLAAKEIKSRREERSKPLSMNVVGKGYKCTYCGGSHPKGKDRCPAKDAICNKCKKKGHFAKVCRSNVTNSNFGANKTKFDYHKRQNVVEEAKDNPEMHNMNGLYGVLNVVSKPILSFPPPIMINTKLNGHTVIFQHDSGAATTVINERMWQKIGAPTLQPTEVKLRSYNGHINVLGMSEVTVEFEDKVKQLWIIIVKEGEALLGRNWIRDLNLKAEDRLHGTCNKVETVDRLETILEKYEEVFRDELGKCKEKVSLKLIDNAKPCFMKARNVPYAYREQVAAQFAKGVESGLLKKVEHSDWATPTVIIKKPNGELRVCGNYKLTLNPQLDVDQHPLPKTEDIFHELNGGKYFSKLDFKSAYHQMELDEKSQKLTTVSTHEGLFQYRRLPFGVASAVAIFQRMMEKILHGIPGVIIFIDDVIIAGASIEENLDRVEQVLQRIKDYGMRIKMEKCEFLQQETEFLGHVIDGSGIRPSPKKLNGFKNMPAPENVKQLEAFIGFVNYYGRFVKNFSSLAAPLNDLRKKDATWTWNQEHQRAFEEIKARLLKGDLLTHYDSAKQIILAADASEYGIGAVIYHREPDGTEKVISNASRTLTSAEKNYAQIEKEAR</sequence>
<evidence type="ECO:0000256" key="5">
    <source>
        <dbReference type="ARBA" id="ARBA00022759"/>
    </source>
</evidence>
<dbReference type="EC" id="2.7.7.49" evidence="1"/>
<dbReference type="GO" id="GO:0003964">
    <property type="term" value="F:RNA-directed DNA polymerase activity"/>
    <property type="evidence" value="ECO:0007669"/>
    <property type="project" value="UniProtKB-EC"/>
</dbReference>
<dbReference type="WBParaSite" id="PDA_v2.g26784.t1">
    <property type="protein sequence ID" value="PDA_v2.g26784.t1"/>
    <property type="gene ID" value="PDA_v2.g26784"/>
</dbReference>
<dbReference type="InterPro" id="IPR001995">
    <property type="entry name" value="Peptidase_A2_cat"/>
</dbReference>
<dbReference type="Gene3D" id="3.30.70.270">
    <property type="match status" value="2"/>
</dbReference>
<keyword evidence="3" id="KW-0548">Nucleotidyltransferase</keyword>
<keyword evidence="6" id="KW-0378">Hydrolase</keyword>
<organism evidence="10 11">
    <name type="scientific">Panagrolaimus davidi</name>
    <dbReference type="NCBI Taxonomy" id="227884"/>
    <lineage>
        <taxon>Eukaryota</taxon>
        <taxon>Metazoa</taxon>
        <taxon>Ecdysozoa</taxon>
        <taxon>Nematoda</taxon>
        <taxon>Chromadorea</taxon>
        <taxon>Rhabditida</taxon>
        <taxon>Tylenchina</taxon>
        <taxon>Panagrolaimomorpha</taxon>
        <taxon>Panagrolaimoidea</taxon>
        <taxon>Panagrolaimidae</taxon>
        <taxon>Panagrolaimus</taxon>
    </lineage>
</organism>
<dbReference type="PROSITE" id="PS50175">
    <property type="entry name" value="ASP_PROT_RETROV"/>
    <property type="match status" value="1"/>
</dbReference>
<dbReference type="PROSITE" id="PS50878">
    <property type="entry name" value="RT_POL"/>
    <property type="match status" value="1"/>
</dbReference>
<keyword evidence="5" id="KW-0255">Endonuclease</keyword>
<evidence type="ECO:0000256" key="4">
    <source>
        <dbReference type="ARBA" id="ARBA00022722"/>
    </source>
</evidence>
<reference evidence="11" key="1">
    <citation type="submission" date="2022-11" db="UniProtKB">
        <authorList>
            <consortium name="WormBaseParasite"/>
        </authorList>
    </citation>
    <scope>IDENTIFICATION</scope>
</reference>
<evidence type="ECO:0000256" key="1">
    <source>
        <dbReference type="ARBA" id="ARBA00012493"/>
    </source>
</evidence>
<dbReference type="InterPro" id="IPR021109">
    <property type="entry name" value="Peptidase_aspartic_dom_sf"/>
</dbReference>
<dbReference type="PANTHER" id="PTHR37984">
    <property type="entry name" value="PROTEIN CBG26694"/>
    <property type="match status" value="1"/>
</dbReference>
<dbReference type="SUPFAM" id="SSF50630">
    <property type="entry name" value="Acid proteases"/>
    <property type="match status" value="1"/>
</dbReference>
<evidence type="ECO:0000259" key="8">
    <source>
        <dbReference type="PROSITE" id="PS50175"/>
    </source>
</evidence>
<dbReference type="CDD" id="cd01647">
    <property type="entry name" value="RT_LTR"/>
    <property type="match status" value="1"/>
</dbReference>
<keyword evidence="7" id="KW-0511">Multifunctional enzyme</keyword>
<keyword evidence="10" id="KW-1185">Reference proteome</keyword>